<keyword evidence="7" id="KW-0539">Nucleus</keyword>
<protein>
    <recommendedName>
        <fullName evidence="4">COP9 signalosome complex subunit 3</fullName>
    </recommendedName>
</protein>
<evidence type="ECO:0000256" key="4">
    <source>
        <dbReference type="ARBA" id="ARBA00014878"/>
    </source>
</evidence>
<proteinExistence type="inferred from homology"/>
<evidence type="ECO:0000256" key="3">
    <source>
        <dbReference type="ARBA" id="ARBA00007084"/>
    </source>
</evidence>
<dbReference type="GO" id="GO:0006511">
    <property type="term" value="P:ubiquitin-dependent protein catabolic process"/>
    <property type="evidence" value="ECO:0007669"/>
    <property type="project" value="TreeGrafter"/>
</dbReference>
<dbReference type="PROSITE" id="PS50250">
    <property type="entry name" value="PCI"/>
    <property type="match status" value="1"/>
</dbReference>
<dbReference type="Pfam" id="PF01399">
    <property type="entry name" value="PCI"/>
    <property type="match status" value="1"/>
</dbReference>
<dbReference type="EMBL" id="JAIZAY010000008">
    <property type="protein sequence ID" value="KAJ8037627.1"/>
    <property type="molecule type" value="Genomic_DNA"/>
</dbReference>
<evidence type="ECO:0000259" key="8">
    <source>
        <dbReference type="PROSITE" id="PS50250"/>
    </source>
</evidence>
<evidence type="ECO:0000256" key="2">
    <source>
        <dbReference type="ARBA" id="ARBA00004496"/>
    </source>
</evidence>
<keyword evidence="10" id="KW-1185">Reference proteome</keyword>
<dbReference type="FunFam" id="1.10.10.10:FF:000354">
    <property type="entry name" value="COP9 signalosome complex subunit 3"/>
    <property type="match status" value="1"/>
</dbReference>
<dbReference type="GO" id="GO:0008180">
    <property type="term" value="C:COP9 signalosome"/>
    <property type="evidence" value="ECO:0007669"/>
    <property type="project" value="UniProtKB-KW"/>
</dbReference>
<evidence type="ECO:0000256" key="6">
    <source>
        <dbReference type="ARBA" id="ARBA00022790"/>
    </source>
</evidence>
<name>A0A9Q1C3C9_HOLLE</name>
<organism evidence="9 10">
    <name type="scientific">Holothuria leucospilota</name>
    <name type="common">Black long sea cucumber</name>
    <name type="synonym">Mertensiothuria leucospilota</name>
    <dbReference type="NCBI Taxonomy" id="206669"/>
    <lineage>
        <taxon>Eukaryota</taxon>
        <taxon>Metazoa</taxon>
        <taxon>Echinodermata</taxon>
        <taxon>Eleutherozoa</taxon>
        <taxon>Echinozoa</taxon>
        <taxon>Holothuroidea</taxon>
        <taxon>Aspidochirotacea</taxon>
        <taxon>Aspidochirotida</taxon>
        <taxon>Holothuriidae</taxon>
        <taxon>Holothuria</taxon>
    </lineage>
</organism>
<dbReference type="OrthoDB" id="29061at2759"/>
<dbReference type="Gene3D" id="1.25.40.570">
    <property type="match status" value="1"/>
</dbReference>
<dbReference type="PANTHER" id="PTHR10758">
    <property type="entry name" value="26S PROTEASOME NON-ATPASE REGULATORY SUBUNIT 3/COP9 SIGNALOSOME COMPLEX SUBUNIT 3"/>
    <property type="match status" value="1"/>
</dbReference>
<dbReference type="SUPFAM" id="SSF46785">
    <property type="entry name" value="Winged helix' DNA-binding domain"/>
    <property type="match status" value="1"/>
</dbReference>
<feature type="domain" description="PCI" evidence="8">
    <location>
        <begin position="196"/>
        <end position="361"/>
    </location>
</feature>
<dbReference type="SMART" id="SM00088">
    <property type="entry name" value="PINT"/>
    <property type="match status" value="1"/>
</dbReference>
<reference evidence="9" key="1">
    <citation type="submission" date="2021-10" db="EMBL/GenBank/DDBJ databases">
        <title>Tropical sea cucumber genome reveals ecological adaptation and Cuvierian tubules defense mechanism.</title>
        <authorList>
            <person name="Chen T."/>
        </authorList>
    </citation>
    <scope>NUCLEOTIDE SEQUENCE</scope>
    <source>
        <strain evidence="9">Nanhai2018</strain>
        <tissue evidence="9">Muscle</tissue>
    </source>
</reference>
<comment type="subcellular location">
    <subcellularLocation>
        <location evidence="2">Cytoplasm</location>
    </subcellularLocation>
    <subcellularLocation>
        <location evidence="1">Nucleus</location>
    </subcellularLocation>
</comment>
<dbReference type="AlphaFoldDB" id="A0A9Q1C3C9"/>
<evidence type="ECO:0000256" key="1">
    <source>
        <dbReference type="ARBA" id="ARBA00004123"/>
    </source>
</evidence>
<evidence type="ECO:0000256" key="7">
    <source>
        <dbReference type="ARBA" id="ARBA00023242"/>
    </source>
</evidence>
<dbReference type="InterPro" id="IPR000717">
    <property type="entry name" value="PCI_dom"/>
</dbReference>
<dbReference type="GO" id="GO:0005737">
    <property type="term" value="C:cytoplasm"/>
    <property type="evidence" value="ECO:0007669"/>
    <property type="project" value="UniProtKB-SubCell"/>
</dbReference>
<gene>
    <name evidence="9" type="ORF">HOLleu_18496</name>
</gene>
<evidence type="ECO:0000256" key="5">
    <source>
        <dbReference type="ARBA" id="ARBA00022490"/>
    </source>
</evidence>
<dbReference type="FunFam" id="1.25.40.570:FF:000008">
    <property type="entry name" value="COP9 signalosome complex subunit 3"/>
    <property type="match status" value="1"/>
</dbReference>
<accession>A0A9Q1C3C9</accession>
<dbReference type="InterPro" id="IPR050756">
    <property type="entry name" value="CSN3"/>
</dbReference>
<comment type="similarity">
    <text evidence="3">Belongs to the CSN3 family.</text>
</comment>
<keyword evidence="6" id="KW-0736">Signalosome</keyword>
<dbReference type="Proteomes" id="UP001152320">
    <property type="component" value="Chromosome 8"/>
</dbReference>
<evidence type="ECO:0000313" key="10">
    <source>
        <dbReference type="Proteomes" id="UP001152320"/>
    </source>
</evidence>
<dbReference type="Pfam" id="PF22788">
    <property type="entry name" value="COP9_hel_rpt"/>
    <property type="match status" value="1"/>
</dbReference>
<dbReference type="InterPro" id="IPR055089">
    <property type="entry name" value="COP9_N"/>
</dbReference>
<dbReference type="InterPro" id="IPR036390">
    <property type="entry name" value="WH_DNA-bd_sf"/>
</dbReference>
<comment type="caution">
    <text evidence="9">The sequence shown here is derived from an EMBL/GenBank/DDBJ whole genome shotgun (WGS) entry which is preliminary data.</text>
</comment>
<keyword evidence="5" id="KW-0963">Cytoplasm</keyword>
<sequence>MPEMTRPLKSTTGNYSKLCEDINKYLDVLKRNVANIDSVLETLDPQMHALGVLAVLNAKYSAPASAGIDFETLFSQTQLFFTTCNGEQVRFATDNYAYLAHFFTQALVQKKQPIRGISTLLAALAKIQLHPGQLTSIHADICQLCLLSKNMKPALPLLDTDITDISQESGHFDATSFLCYYYYGGMIYAAQKNWNRSAYFFEVAITTPSMAVSHIVLEAYKKYILVSLILHGKVPNLPKYTSPVVSRFIKPLSQSYHELSNACASNSPAEVRVILDKHTEQFTNDKNMGLAKQVLASLYRKNIQRLTKTFLTLSLADIARRVHLNSPEEAEQYVQNMIEDGEIYASISKKDGMVSFHDNPEKYDNPEILRKIDDQLRECMALDEKLRSMEQEISVNTQFVQKSTGGRGEEEDVAFGSK</sequence>
<dbReference type="PANTHER" id="PTHR10758:SF1">
    <property type="entry name" value="COP9 SIGNALOSOME COMPLEX SUBUNIT 3"/>
    <property type="match status" value="1"/>
</dbReference>
<evidence type="ECO:0000313" key="9">
    <source>
        <dbReference type="EMBL" id="KAJ8037627.1"/>
    </source>
</evidence>